<dbReference type="GO" id="GO:0016020">
    <property type="term" value="C:membrane"/>
    <property type="evidence" value="ECO:0007669"/>
    <property type="project" value="InterPro"/>
</dbReference>
<dbReference type="Proteomes" id="UP000029622">
    <property type="component" value="Unassembled WGS sequence"/>
</dbReference>
<dbReference type="RefSeq" id="WP_035164048.1">
    <property type="nucleotide sequence ID" value="NZ_AZTB01000045.1"/>
</dbReference>
<evidence type="ECO:0000256" key="1">
    <source>
        <dbReference type="SAM" id="Phobius"/>
    </source>
</evidence>
<proteinExistence type="predicted"/>
<sequence length="131" mass="14651">MFFKLILLFTITPIIELFILIQLSKITSVWTTIGIVLATGIIGAYLAKSEGKLVLSRIRTELNYGRIPGNELLNGLCILIGGALLLTPGLITDTLGFVLVIPGTREIFKSILKKKFKKMIESGNIYFYFRR</sequence>
<dbReference type="PANTHER" id="PTHR35335:SF1">
    <property type="entry name" value="UPF0716 PROTEIN FXSA"/>
    <property type="match status" value="1"/>
</dbReference>
<protein>
    <submittedName>
        <fullName evidence="2">FxsA cytoplasmic membrane protein</fullName>
    </submittedName>
</protein>
<name>A0A096BGK5_9FIRM</name>
<dbReference type="AlphaFoldDB" id="A0A096BGK5"/>
<dbReference type="PANTHER" id="PTHR35335">
    <property type="entry name" value="UPF0716 PROTEIN FXSA"/>
    <property type="match status" value="1"/>
</dbReference>
<keyword evidence="1" id="KW-1133">Transmembrane helix</keyword>
<dbReference type="EMBL" id="AZTB01000045">
    <property type="protein sequence ID" value="KGG79997.1"/>
    <property type="molecule type" value="Genomic_DNA"/>
</dbReference>
<dbReference type="InterPro" id="IPR007313">
    <property type="entry name" value="FxsA"/>
</dbReference>
<accession>A0A096BGK5</accession>
<dbReference type="STRING" id="1156417.Y919_08720"/>
<reference evidence="2 3" key="1">
    <citation type="submission" date="2013-12" db="EMBL/GenBank/DDBJ databases">
        <title>Draft genome sequence of Caloranaerobacter sp. H53214.</title>
        <authorList>
            <person name="Jiang L.J."/>
            <person name="Shao Z.Z."/>
            <person name="Long M.N."/>
        </authorList>
    </citation>
    <scope>NUCLEOTIDE SEQUENCE [LARGE SCALE GENOMIC DNA]</scope>
    <source>
        <strain evidence="2 3">H53214</strain>
    </source>
</reference>
<dbReference type="Pfam" id="PF04186">
    <property type="entry name" value="FxsA"/>
    <property type="match status" value="1"/>
</dbReference>
<evidence type="ECO:0000313" key="2">
    <source>
        <dbReference type="EMBL" id="KGG79997.1"/>
    </source>
</evidence>
<organism evidence="2 3">
    <name type="scientific">Caloranaerobacter azorensis H53214</name>
    <dbReference type="NCBI Taxonomy" id="1156417"/>
    <lineage>
        <taxon>Bacteria</taxon>
        <taxon>Bacillati</taxon>
        <taxon>Bacillota</taxon>
        <taxon>Tissierellia</taxon>
        <taxon>Tissierellales</taxon>
        <taxon>Thermohalobacteraceae</taxon>
        <taxon>Caloranaerobacter</taxon>
    </lineage>
</organism>
<feature type="transmembrane region" description="Helical" evidence="1">
    <location>
        <begin position="72"/>
        <end position="91"/>
    </location>
</feature>
<evidence type="ECO:0000313" key="3">
    <source>
        <dbReference type="Proteomes" id="UP000029622"/>
    </source>
</evidence>
<dbReference type="NCBIfam" id="NF008528">
    <property type="entry name" value="PRK11463.1-2"/>
    <property type="match status" value="1"/>
</dbReference>
<gene>
    <name evidence="2" type="ORF">Y919_08720</name>
</gene>
<keyword evidence="1" id="KW-0812">Transmembrane</keyword>
<comment type="caution">
    <text evidence="2">The sequence shown here is derived from an EMBL/GenBank/DDBJ whole genome shotgun (WGS) entry which is preliminary data.</text>
</comment>
<feature type="transmembrane region" description="Helical" evidence="1">
    <location>
        <begin position="5"/>
        <end position="23"/>
    </location>
</feature>
<keyword evidence="1" id="KW-0472">Membrane</keyword>
<feature type="transmembrane region" description="Helical" evidence="1">
    <location>
        <begin position="29"/>
        <end position="47"/>
    </location>
</feature>